<name>A0A6V7R4F6_9BACL</name>
<dbReference type="Proteomes" id="UP000588186">
    <property type="component" value="Unassembled WGS sequence"/>
</dbReference>
<reference evidence="2 3" key="1">
    <citation type="submission" date="2020-07" db="EMBL/GenBank/DDBJ databases">
        <authorList>
            <person name="Criscuolo A."/>
        </authorList>
    </citation>
    <scope>NUCLEOTIDE SEQUENCE [LARGE SCALE GENOMIC DNA]</scope>
    <source>
        <strain evidence="2">CIP107946</strain>
    </source>
</reference>
<comment type="caution">
    <text evidence="2">The sequence shown here is derived from an EMBL/GenBank/DDBJ whole genome shotgun (WGS) entry which is preliminary data.</text>
</comment>
<evidence type="ECO:0000313" key="2">
    <source>
        <dbReference type="EMBL" id="CAD2072319.1"/>
    </source>
</evidence>
<organism evidence="2 3">
    <name type="scientific">Phocicoccus pinnipedialis</name>
    <dbReference type="NCBI Taxonomy" id="110845"/>
    <lineage>
        <taxon>Bacteria</taxon>
        <taxon>Bacillati</taxon>
        <taxon>Bacillota</taxon>
        <taxon>Bacilli</taxon>
        <taxon>Bacillales</taxon>
        <taxon>Salinicoccaceae</taxon>
        <taxon>Phocicoccus</taxon>
    </lineage>
</organism>
<dbReference type="AlphaFoldDB" id="A0A6V7R4F6"/>
<dbReference type="RefSeq" id="WP_186076424.1">
    <property type="nucleotide sequence ID" value="NZ_CAJEWB010000005.1"/>
</dbReference>
<protein>
    <submittedName>
        <fullName evidence="2">Uncharacterized protein</fullName>
    </submittedName>
</protein>
<gene>
    <name evidence="2" type="ORF">JEOPIN946_00417</name>
</gene>
<proteinExistence type="predicted"/>
<evidence type="ECO:0000313" key="3">
    <source>
        <dbReference type="Proteomes" id="UP000588186"/>
    </source>
</evidence>
<feature type="region of interest" description="Disordered" evidence="1">
    <location>
        <begin position="116"/>
        <end position="138"/>
    </location>
</feature>
<dbReference type="EMBL" id="CAJEWB010000005">
    <property type="protein sequence ID" value="CAD2072319.1"/>
    <property type="molecule type" value="Genomic_DNA"/>
</dbReference>
<sequence>MFEKFEIINDVPALIRRIKELRDVEGIDPIDIHVYAKQSQTSEIHTNYKVNLHRGEGNLFQKFTALFSDESAEDKATERMKLTEEEAQIYHEAVEDGKLVLQVTQDAKLKSLQRRPIEDVGSNSDDSVHIDLSKRDDY</sequence>
<evidence type="ECO:0000256" key="1">
    <source>
        <dbReference type="SAM" id="MobiDB-lite"/>
    </source>
</evidence>
<keyword evidence="3" id="KW-1185">Reference proteome</keyword>
<accession>A0A6V7R4F6</accession>
<feature type="compositionally biased region" description="Basic and acidic residues" evidence="1">
    <location>
        <begin position="126"/>
        <end position="138"/>
    </location>
</feature>